<evidence type="ECO:0000259" key="2">
    <source>
        <dbReference type="Pfam" id="PF00160"/>
    </source>
</evidence>
<dbReference type="SUPFAM" id="SSF50891">
    <property type="entry name" value="Cyclophilin-like"/>
    <property type="match status" value="1"/>
</dbReference>
<dbReference type="GO" id="GO:0003755">
    <property type="term" value="F:peptidyl-prolyl cis-trans isomerase activity"/>
    <property type="evidence" value="ECO:0007669"/>
    <property type="project" value="InterPro"/>
</dbReference>
<dbReference type="OMA" id="VECCNAC"/>
<dbReference type="Gene3D" id="2.40.100.10">
    <property type="entry name" value="Cyclophilin-like"/>
    <property type="match status" value="1"/>
</dbReference>
<keyword evidence="1" id="KW-0812">Transmembrane</keyword>
<name>A0A251VNM7_HELAN</name>
<dbReference type="EMBL" id="CM007890">
    <property type="protein sequence ID" value="OTG37180.1"/>
    <property type="molecule type" value="Genomic_DNA"/>
</dbReference>
<dbReference type="PANTHER" id="PTHR46873">
    <property type="entry name" value="EXPRESSED PROTEIN"/>
    <property type="match status" value="1"/>
</dbReference>
<reference evidence="4" key="1">
    <citation type="journal article" date="2017" name="Nature">
        <title>The sunflower genome provides insights into oil metabolism, flowering and Asterid evolution.</title>
        <authorList>
            <person name="Badouin H."/>
            <person name="Gouzy J."/>
            <person name="Grassa C.J."/>
            <person name="Murat F."/>
            <person name="Staton S.E."/>
            <person name="Cottret L."/>
            <person name="Lelandais-Briere C."/>
            <person name="Owens G.L."/>
            <person name="Carrere S."/>
            <person name="Mayjonade B."/>
            <person name="Legrand L."/>
            <person name="Gill N."/>
            <person name="Kane N.C."/>
            <person name="Bowers J.E."/>
            <person name="Hubner S."/>
            <person name="Bellec A."/>
            <person name="Berard A."/>
            <person name="Berges H."/>
            <person name="Blanchet N."/>
            <person name="Boniface M.C."/>
            <person name="Brunel D."/>
            <person name="Catrice O."/>
            <person name="Chaidir N."/>
            <person name="Claudel C."/>
            <person name="Donnadieu C."/>
            <person name="Faraut T."/>
            <person name="Fievet G."/>
            <person name="Helmstetter N."/>
            <person name="King M."/>
            <person name="Knapp S.J."/>
            <person name="Lai Z."/>
            <person name="Le Paslier M.C."/>
            <person name="Lippi Y."/>
            <person name="Lorenzon L."/>
            <person name="Mandel J.R."/>
            <person name="Marage G."/>
            <person name="Marchand G."/>
            <person name="Marquand E."/>
            <person name="Bret-Mestries E."/>
            <person name="Morien E."/>
            <person name="Nambeesan S."/>
            <person name="Nguyen T."/>
            <person name="Pegot-Espagnet P."/>
            <person name="Pouilly N."/>
            <person name="Raftis F."/>
            <person name="Sallet E."/>
            <person name="Schiex T."/>
            <person name="Thomas J."/>
            <person name="Vandecasteele C."/>
            <person name="Vares D."/>
            <person name="Vear F."/>
            <person name="Vautrin S."/>
            <person name="Crespi M."/>
            <person name="Mangin B."/>
            <person name="Burke J.M."/>
            <person name="Salse J."/>
            <person name="Munos S."/>
            <person name="Vincourt P."/>
            <person name="Rieseberg L.H."/>
            <person name="Langlade N.B."/>
        </authorList>
    </citation>
    <scope>NUCLEOTIDE SEQUENCE [LARGE SCALE GENOMIC DNA]</scope>
    <source>
        <strain evidence="4">cv. SF193</strain>
    </source>
</reference>
<protein>
    <submittedName>
        <fullName evidence="3">Putative cyclophilin-type peptidyl-prolyl cis-trans isomerase domain-containing protein</fullName>
    </submittedName>
</protein>
<dbReference type="FunFam" id="2.40.100.10:FF:000086">
    <property type="entry name" value="Predicted protein"/>
    <property type="match status" value="1"/>
</dbReference>
<proteinExistence type="predicted"/>
<gene>
    <name evidence="3" type="ORF">HannXRQ_Chr01g0015991</name>
</gene>
<evidence type="ECO:0000313" key="3">
    <source>
        <dbReference type="EMBL" id="OTG37180.1"/>
    </source>
</evidence>
<evidence type="ECO:0000256" key="1">
    <source>
        <dbReference type="SAM" id="Phobius"/>
    </source>
</evidence>
<keyword evidence="1" id="KW-0472">Membrane</keyword>
<dbReference type="AlphaFoldDB" id="A0A251VNM7"/>
<dbReference type="PANTHER" id="PTHR46873:SF1">
    <property type="entry name" value="EXPRESSED PROTEIN"/>
    <property type="match status" value="1"/>
</dbReference>
<dbReference type="PROSITE" id="PS51257">
    <property type="entry name" value="PROKAR_LIPOPROTEIN"/>
    <property type="match status" value="1"/>
</dbReference>
<dbReference type="Proteomes" id="UP000215914">
    <property type="component" value="Chromosome 1"/>
</dbReference>
<dbReference type="InterPro" id="IPR029000">
    <property type="entry name" value="Cyclophilin-like_dom_sf"/>
</dbReference>
<keyword evidence="1" id="KW-1133">Transmembrane helix</keyword>
<evidence type="ECO:0000313" key="4">
    <source>
        <dbReference type="Proteomes" id="UP000215914"/>
    </source>
</evidence>
<accession>A0A251VNM7</accession>
<feature type="transmembrane region" description="Helical" evidence="1">
    <location>
        <begin position="12"/>
        <end position="33"/>
    </location>
</feature>
<dbReference type="Pfam" id="PF00160">
    <property type="entry name" value="Pro_isomerase"/>
    <property type="match status" value="1"/>
</dbReference>
<keyword evidence="4" id="KW-1185">Reference proteome</keyword>
<organism evidence="3 4">
    <name type="scientific">Helianthus annuus</name>
    <name type="common">Common sunflower</name>
    <dbReference type="NCBI Taxonomy" id="4232"/>
    <lineage>
        <taxon>Eukaryota</taxon>
        <taxon>Viridiplantae</taxon>
        <taxon>Streptophyta</taxon>
        <taxon>Embryophyta</taxon>
        <taxon>Tracheophyta</taxon>
        <taxon>Spermatophyta</taxon>
        <taxon>Magnoliopsida</taxon>
        <taxon>eudicotyledons</taxon>
        <taxon>Gunneridae</taxon>
        <taxon>Pentapetalae</taxon>
        <taxon>asterids</taxon>
        <taxon>campanulids</taxon>
        <taxon>Asterales</taxon>
        <taxon>Asteraceae</taxon>
        <taxon>Asteroideae</taxon>
        <taxon>Heliantheae alliance</taxon>
        <taxon>Heliantheae</taxon>
        <taxon>Helianthus</taxon>
    </lineage>
</organism>
<dbReference type="InParanoid" id="A0A251VNM7"/>
<dbReference type="STRING" id="4232.A0A251VNM7"/>
<dbReference type="FunCoup" id="A0A251VNM7">
    <property type="interactions" value="712"/>
</dbReference>
<sequence>MGRRQIDSKPKRWVTLIYLLMGLFSCWFVYMLFSVMLRPNEGSKLSLGLEESDGGCCRGIEGFELWGSAVKWGSDFKFNLSVECCNACKEMCNGKDGPCLCDSWVFCGNVERCGSKFGECWLKKQKDPLAPDWQEAGDNTIWTSGLVFGKSEAIVKMETKYGTLHIKVSGTLKPMQILHIMCMTLTLTFELLPECAPRSVMYILELLAVRHCVGCQFYRAEGRGQSWDTKGNHLNLASFGPPFALIQGTLEAEGVAFKKIPLEKCPIIQRGSVAWIGSGPEFFISLANHEEWKKTYTVFGYVLPEDMEIAEKIATLPTVPDVWNNINVSVLEKRVSFLFRRINKVTK</sequence>
<dbReference type="OrthoDB" id="532384at2759"/>
<dbReference type="InterPro" id="IPR002130">
    <property type="entry name" value="Cyclophilin-type_PPIase_dom"/>
</dbReference>
<keyword evidence="3" id="KW-0413">Isomerase</keyword>
<feature type="domain" description="PPIase cyclophilin-type" evidence="2">
    <location>
        <begin position="186"/>
        <end position="331"/>
    </location>
</feature>